<evidence type="ECO:0000256" key="2">
    <source>
        <dbReference type="ARBA" id="ARBA00011902"/>
    </source>
</evidence>
<evidence type="ECO:0000256" key="7">
    <source>
        <dbReference type="ARBA" id="ARBA00023180"/>
    </source>
</evidence>
<dbReference type="Pfam" id="PF00047">
    <property type="entry name" value="ig"/>
    <property type="match status" value="1"/>
</dbReference>
<evidence type="ECO:0000313" key="12">
    <source>
        <dbReference type="EMBL" id="CAL8093174.1"/>
    </source>
</evidence>
<evidence type="ECO:0000313" key="13">
    <source>
        <dbReference type="Proteomes" id="UP001642540"/>
    </source>
</evidence>
<dbReference type="PROSITE" id="PS00109">
    <property type="entry name" value="PROTEIN_KINASE_TYR"/>
    <property type="match status" value="1"/>
</dbReference>
<keyword evidence="5 9" id="KW-0472">Membrane</keyword>
<dbReference type="InterPro" id="IPR007110">
    <property type="entry name" value="Ig-like_dom"/>
</dbReference>
<dbReference type="InterPro" id="IPR001245">
    <property type="entry name" value="Ser-Thr/Tyr_kinase_cat_dom"/>
</dbReference>
<keyword evidence="6" id="KW-0675">Receptor</keyword>
<dbReference type="PRINTS" id="PR00109">
    <property type="entry name" value="TYRKINASE"/>
</dbReference>
<dbReference type="InterPro" id="IPR013783">
    <property type="entry name" value="Ig-like_fold"/>
</dbReference>
<dbReference type="Proteomes" id="UP001642540">
    <property type="component" value="Unassembled WGS sequence"/>
</dbReference>
<evidence type="ECO:0000256" key="8">
    <source>
        <dbReference type="ARBA" id="ARBA00051243"/>
    </source>
</evidence>
<dbReference type="PANTHER" id="PTHR24416">
    <property type="entry name" value="TYROSINE-PROTEIN KINASE RECEPTOR"/>
    <property type="match status" value="1"/>
</dbReference>
<evidence type="ECO:0000256" key="3">
    <source>
        <dbReference type="ARBA" id="ARBA00022692"/>
    </source>
</evidence>
<feature type="transmembrane region" description="Helical" evidence="9">
    <location>
        <begin position="381"/>
        <end position="402"/>
    </location>
</feature>
<proteinExistence type="predicted"/>
<dbReference type="SUPFAM" id="SSF56112">
    <property type="entry name" value="Protein kinase-like (PK-like)"/>
    <property type="match status" value="1"/>
</dbReference>
<keyword evidence="13" id="KW-1185">Reference proteome</keyword>
<dbReference type="PROSITE" id="PS50011">
    <property type="entry name" value="PROTEIN_KINASE_DOM"/>
    <property type="match status" value="1"/>
</dbReference>
<comment type="catalytic activity">
    <reaction evidence="8">
        <text>L-tyrosyl-[protein] + ATP = O-phospho-L-tyrosyl-[protein] + ADP + H(+)</text>
        <dbReference type="Rhea" id="RHEA:10596"/>
        <dbReference type="Rhea" id="RHEA-COMP:10136"/>
        <dbReference type="Rhea" id="RHEA-COMP:20101"/>
        <dbReference type="ChEBI" id="CHEBI:15378"/>
        <dbReference type="ChEBI" id="CHEBI:30616"/>
        <dbReference type="ChEBI" id="CHEBI:46858"/>
        <dbReference type="ChEBI" id="CHEBI:61978"/>
        <dbReference type="ChEBI" id="CHEBI:456216"/>
        <dbReference type="EC" id="2.7.10.1"/>
    </reaction>
</comment>
<dbReference type="InterPro" id="IPR013151">
    <property type="entry name" value="Immunoglobulin_dom"/>
</dbReference>
<dbReference type="InterPro" id="IPR036179">
    <property type="entry name" value="Ig-like_dom_sf"/>
</dbReference>
<keyword evidence="3 9" id="KW-0812">Transmembrane</keyword>
<dbReference type="Gene3D" id="2.60.40.10">
    <property type="entry name" value="Immunoglobulins"/>
    <property type="match status" value="1"/>
</dbReference>
<comment type="subcellular location">
    <subcellularLocation>
        <location evidence="1">Membrane</location>
        <topology evidence="1">Single-pass membrane protein</topology>
    </subcellularLocation>
</comment>
<keyword evidence="7" id="KW-0325">Glycoprotein</keyword>
<dbReference type="CDD" id="cd00192">
    <property type="entry name" value="PTKc"/>
    <property type="match status" value="1"/>
</dbReference>
<sequence>MEYKGKLLVFVDFTCKATQSQDDALQTHVYMSDRNKKSILILEITKEKRGNTNPIPVDKGNCSKAEALVGFLEDDLIPCWRCQTAGGVELELDYIACRSATQCNSMHSNQNKGRQCLTEDVKKPEQCKIFSTVDFNPKGVVCKNFGPALAQFYFFGVYRGKDYRDENETAVHPPICEEITITCEYSKYYFALGSWFGVMNGSGTTYIKGQDIKPCDTGVECFEAEVQHLASDTKEGWRGTYSASLSRKFEEIGKHMVFCNGPVWNTTEWVNASLSFDVKEGEHPEVISVEPDSLGEFIVGQLKRQITCSFKGRPKPTVEWTGPKEAHYTTFDGGNFSQITFSEIGYQTSGTYTCKVSSFLGNHSDYFTFKTSDQTRGFPTFGIIAIVISGLLIVLVAIVVIVRMRSIIQTQREALRILTEAEIEEFVQGNPELIEKARVANEYFNNAPVIDALPYDQKYEIHPDNLTVDYSCVLGTGEYGVVLKGKVYAKNAKQYVTVANLHVTMDASSANSQVISTPANGEEEIQVAVKTCKKDVDVTNFKALLSEIKVMAYLGHHKCLVSLIGASTSNIKNRELLIIVEFCQNGDLESYLHINKQKFLNKVKYGIYSDGNEANASQGDRTYLNLIEGAGDPTSLETCIFSSDELFKWTYEIAEAIEYMHSKKVIHADLAVRNVLLTHDLRAKVSDFGLSRQLIETSSYTKKTQCALPWRHLAIESLRNLEFSVKSDVWAFGVTLWELYTLGDKPYPGLSYTLDFMKYLETGALRLSKPDYATNEIYEFMLMCWRKVPEDRPNASEVQIICDKLLRRARH</sequence>
<dbReference type="Gene3D" id="1.10.510.10">
    <property type="entry name" value="Transferase(Phosphotransferase) domain 1"/>
    <property type="match status" value="1"/>
</dbReference>
<feature type="domain" description="Protein kinase" evidence="10">
    <location>
        <begin position="468"/>
        <end position="811"/>
    </location>
</feature>
<dbReference type="PANTHER" id="PTHR24416:SF600">
    <property type="entry name" value="PDGF- AND VEGF-RECEPTOR RELATED, ISOFORM J"/>
    <property type="match status" value="1"/>
</dbReference>
<dbReference type="InterPro" id="IPR050122">
    <property type="entry name" value="RTK"/>
</dbReference>
<evidence type="ECO:0000256" key="1">
    <source>
        <dbReference type="ARBA" id="ARBA00004167"/>
    </source>
</evidence>
<dbReference type="PROSITE" id="PS50835">
    <property type="entry name" value="IG_LIKE"/>
    <property type="match status" value="1"/>
</dbReference>
<evidence type="ECO:0000259" key="11">
    <source>
        <dbReference type="PROSITE" id="PS50835"/>
    </source>
</evidence>
<dbReference type="Gene3D" id="3.30.200.20">
    <property type="entry name" value="Phosphorylase Kinase, domain 1"/>
    <property type="match status" value="1"/>
</dbReference>
<protein>
    <recommendedName>
        <fullName evidence="2">receptor protein-tyrosine kinase</fullName>
        <ecNumber evidence="2">2.7.10.1</ecNumber>
    </recommendedName>
</protein>
<evidence type="ECO:0000256" key="5">
    <source>
        <dbReference type="ARBA" id="ARBA00023136"/>
    </source>
</evidence>
<dbReference type="InterPro" id="IPR000719">
    <property type="entry name" value="Prot_kinase_dom"/>
</dbReference>
<keyword evidence="4 9" id="KW-1133">Transmembrane helix</keyword>
<dbReference type="InterPro" id="IPR008266">
    <property type="entry name" value="Tyr_kinase_AS"/>
</dbReference>
<name>A0ABP1Q876_9HEXA</name>
<dbReference type="EMBL" id="CAXLJM020000026">
    <property type="protein sequence ID" value="CAL8093174.1"/>
    <property type="molecule type" value="Genomic_DNA"/>
</dbReference>
<evidence type="ECO:0000256" key="4">
    <source>
        <dbReference type="ARBA" id="ARBA00022989"/>
    </source>
</evidence>
<dbReference type="CDD" id="cd00096">
    <property type="entry name" value="Ig"/>
    <property type="match status" value="1"/>
</dbReference>
<accession>A0ABP1Q876</accession>
<dbReference type="SUPFAM" id="SSF48726">
    <property type="entry name" value="Immunoglobulin"/>
    <property type="match status" value="1"/>
</dbReference>
<evidence type="ECO:0000259" key="10">
    <source>
        <dbReference type="PROSITE" id="PS50011"/>
    </source>
</evidence>
<comment type="caution">
    <text evidence="12">The sequence shown here is derived from an EMBL/GenBank/DDBJ whole genome shotgun (WGS) entry which is preliminary data.</text>
</comment>
<dbReference type="InterPro" id="IPR011009">
    <property type="entry name" value="Kinase-like_dom_sf"/>
</dbReference>
<dbReference type="Pfam" id="PF07714">
    <property type="entry name" value="PK_Tyr_Ser-Thr"/>
    <property type="match status" value="1"/>
</dbReference>
<evidence type="ECO:0000256" key="6">
    <source>
        <dbReference type="ARBA" id="ARBA00023170"/>
    </source>
</evidence>
<organism evidence="12 13">
    <name type="scientific">Orchesella dallaii</name>
    <dbReference type="NCBI Taxonomy" id="48710"/>
    <lineage>
        <taxon>Eukaryota</taxon>
        <taxon>Metazoa</taxon>
        <taxon>Ecdysozoa</taxon>
        <taxon>Arthropoda</taxon>
        <taxon>Hexapoda</taxon>
        <taxon>Collembola</taxon>
        <taxon>Entomobryomorpha</taxon>
        <taxon>Entomobryoidea</taxon>
        <taxon>Orchesellidae</taxon>
        <taxon>Orchesellinae</taxon>
        <taxon>Orchesella</taxon>
    </lineage>
</organism>
<reference evidence="12 13" key="1">
    <citation type="submission" date="2024-08" db="EMBL/GenBank/DDBJ databases">
        <authorList>
            <person name="Cucini C."/>
            <person name="Frati F."/>
        </authorList>
    </citation>
    <scope>NUCLEOTIDE SEQUENCE [LARGE SCALE GENOMIC DNA]</scope>
</reference>
<feature type="domain" description="Ig-like" evidence="11">
    <location>
        <begin position="284"/>
        <end position="372"/>
    </location>
</feature>
<evidence type="ECO:0000256" key="9">
    <source>
        <dbReference type="SAM" id="Phobius"/>
    </source>
</evidence>
<dbReference type="EC" id="2.7.10.1" evidence="2"/>
<gene>
    <name evidence="12" type="ORF">ODALV1_LOCUS8433</name>
</gene>